<evidence type="ECO:0000259" key="6">
    <source>
        <dbReference type="SMART" id="SM00645"/>
    </source>
</evidence>
<evidence type="ECO:0000313" key="8">
    <source>
        <dbReference type="Proteomes" id="UP001201812"/>
    </source>
</evidence>
<evidence type="ECO:0000256" key="1">
    <source>
        <dbReference type="ARBA" id="ARBA00008455"/>
    </source>
</evidence>
<dbReference type="SMART" id="SM00645">
    <property type="entry name" value="Pept_C1"/>
    <property type="match status" value="1"/>
</dbReference>
<keyword evidence="2 7" id="KW-0645">Protease</keyword>
<dbReference type="GO" id="GO:0006508">
    <property type="term" value="P:proteolysis"/>
    <property type="evidence" value="ECO:0007669"/>
    <property type="project" value="UniProtKB-KW"/>
</dbReference>
<dbReference type="InterPro" id="IPR000668">
    <property type="entry name" value="Peptidase_C1A_C"/>
</dbReference>
<keyword evidence="5" id="KW-0812">Transmembrane</keyword>
<comment type="caution">
    <text evidence="7">The sequence shown here is derived from an EMBL/GenBank/DDBJ whole genome shotgun (WGS) entry which is preliminary data.</text>
</comment>
<dbReference type="GO" id="GO:0008234">
    <property type="term" value="F:cysteine-type peptidase activity"/>
    <property type="evidence" value="ECO:0007669"/>
    <property type="project" value="UniProtKB-KW"/>
</dbReference>
<dbReference type="AlphaFoldDB" id="A0AAD4QWX2"/>
<dbReference type="Gene3D" id="3.90.70.10">
    <property type="entry name" value="Cysteine proteinases"/>
    <property type="match status" value="1"/>
</dbReference>
<keyword evidence="8" id="KW-1185">Reference proteome</keyword>
<gene>
    <name evidence="7" type="ORF">DdX_12985</name>
</gene>
<organism evidence="7 8">
    <name type="scientific">Ditylenchus destructor</name>
    <dbReference type="NCBI Taxonomy" id="166010"/>
    <lineage>
        <taxon>Eukaryota</taxon>
        <taxon>Metazoa</taxon>
        <taxon>Ecdysozoa</taxon>
        <taxon>Nematoda</taxon>
        <taxon>Chromadorea</taxon>
        <taxon>Rhabditida</taxon>
        <taxon>Tylenchina</taxon>
        <taxon>Tylenchomorpha</taxon>
        <taxon>Sphaerularioidea</taxon>
        <taxon>Anguinidae</taxon>
        <taxon>Anguininae</taxon>
        <taxon>Ditylenchus</taxon>
    </lineage>
</organism>
<evidence type="ECO:0000256" key="5">
    <source>
        <dbReference type="SAM" id="Phobius"/>
    </source>
</evidence>
<evidence type="ECO:0000256" key="4">
    <source>
        <dbReference type="ARBA" id="ARBA00022807"/>
    </source>
</evidence>
<keyword evidence="5" id="KW-0472">Membrane</keyword>
<sequence length="501" mass="56097">MWEQEPETASLNTLPSGVSDTEVIISSSGNPSGGISILGAGSSAAHTERVLLRNKLPGSFQASRLLKKSTGKCRRRTPLTMIQVVLFGLILLIVILCCIIGETWWSSNFPQTSEDDDDPFEFSLGKGHVTKSKPAPAKLGYVPHTADERKYHERLVQDVNTNSNAKWKATYNKFASRATDPQMVDKESLRLALTKNIETHEWSKSQMFADTEQQLRYLSSLRNLSLPKQFDSRQQWPDCESIHRVVNQGGCGSCWAMSATSVMSDRICIATNGTRQPHVSAQDLIECCPHCGGCRGTVWALFSFVHWKEHGVVTGSDYGSFEGCKPYEKVPNCGSPCSIETYSAKQPVLDVCWSVCHPLYDKTYQEDLNKAKKVYWVKPNLLNNVIYSKTMNQIDDLLKKTNVDYDVIIKRELMINGPMVACFVVHDEFQHYKSGIYESNTSPNTKELYGHCAKLIGWGEENGAAYWSYMNTWGRSWGENGFFRVAIKEIPEEAAAGIPSL</sequence>
<dbReference type="Proteomes" id="UP001201812">
    <property type="component" value="Unassembled WGS sequence"/>
</dbReference>
<dbReference type="PANTHER" id="PTHR12411">
    <property type="entry name" value="CYSTEINE PROTEASE FAMILY C1-RELATED"/>
    <property type="match status" value="1"/>
</dbReference>
<proteinExistence type="inferred from homology"/>
<evidence type="ECO:0000256" key="3">
    <source>
        <dbReference type="ARBA" id="ARBA00022801"/>
    </source>
</evidence>
<feature type="transmembrane region" description="Helical" evidence="5">
    <location>
        <begin position="84"/>
        <end position="105"/>
    </location>
</feature>
<comment type="similarity">
    <text evidence="1">Belongs to the peptidase C1 family.</text>
</comment>
<dbReference type="Pfam" id="PF00112">
    <property type="entry name" value="Peptidase_C1"/>
    <property type="match status" value="1"/>
</dbReference>
<dbReference type="PROSITE" id="PS00139">
    <property type="entry name" value="THIOL_PROTEASE_CYS"/>
    <property type="match status" value="1"/>
</dbReference>
<reference evidence="7" key="1">
    <citation type="submission" date="2022-01" db="EMBL/GenBank/DDBJ databases">
        <title>Genome Sequence Resource for Two Populations of Ditylenchus destructor, the Migratory Endoparasitic Phytonematode.</title>
        <authorList>
            <person name="Zhang H."/>
            <person name="Lin R."/>
            <person name="Xie B."/>
        </authorList>
    </citation>
    <scope>NUCLEOTIDE SEQUENCE</scope>
    <source>
        <strain evidence="7">BazhouSP</strain>
    </source>
</reference>
<dbReference type="InterPro" id="IPR000169">
    <property type="entry name" value="Pept_cys_AS"/>
</dbReference>
<keyword evidence="4" id="KW-0788">Thiol protease</keyword>
<evidence type="ECO:0000313" key="7">
    <source>
        <dbReference type="EMBL" id="KAI1706525.1"/>
    </source>
</evidence>
<dbReference type="InterPro" id="IPR038765">
    <property type="entry name" value="Papain-like_cys_pep_sf"/>
</dbReference>
<name>A0AAD4QWX2_9BILA</name>
<keyword evidence="3" id="KW-0378">Hydrolase</keyword>
<dbReference type="SUPFAM" id="SSF54001">
    <property type="entry name" value="Cysteine proteinases"/>
    <property type="match status" value="1"/>
</dbReference>
<dbReference type="InterPro" id="IPR013128">
    <property type="entry name" value="Peptidase_C1A"/>
</dbReference>
<protein>
    <submittedName>
        <fullName evidence="7">Papain family cysteine protease domain-containing protein</fullName>
    </submittedName>
</protein>
<accession>A0AAD4QWX2</accession>
<evidence type="ECO:0000256" key="2">
    <source>
        <dbReference type="ARBA" id="ARBA00022670"/>
    </source>
</evidence>
<feature type="domain" description="Peptidase C1A papain C-terminal" evidence="6">
    <location>
        <begin position="226"/>
        <end position="498"/>
    </location>
</feature>
<dbReference type="EMBL" id="JAKKPZ010000047">
    <property type="protein sequence ID" value="KAI1706525.1"/>
    <property type="molecule type" value="Genomic_DNA"/>
</dbReference>
<keyword evidence="5" id="KW-1133">Transmembrane helix</keyword>